<accession>A0A382T9U7</accession>
<evidence type="ECO:0000256" key="1">
    <source>
        <dbReference type="ARBA" id="ARBA00022723"/>
    </source>
</evidence>
<evidence type="ECO:0000259" key="2">
    <source>
        <dbReference type="SMART" id="SM00849"/>
    </source>
</evidence>
<dbReference type="InterPro" id="IPR044528">
    <property type="entry name" value="POD-like_MBL-fold"/>
</dbReference>
<dbReference type="Gene3D" id="3.60.15.10">
    <property type="entry name" value="Ribonuclease Z/Hydroxyacylglutathione hydrolase-like"/>
    <property type="match status" value="1"/>
</dbReference>
<dbReference type="PANTHER" id="PTHR43084">
    <property type="entry name" value="PERSULFIDE DIOXYGENASE ETHE1"/>
    <property type="match status" value="1"/>
</dbReference>
<evidence type="ECO:0000313" key="3">
    <source>
        <dbReference type="EMBL" id="SVD18121.1"/>
    </source>
</evidence>
<dbReference type="GO" id="GO:0006749">
    <property type="term" value="P:glutathione metabolic process"/>
    <property type="evidence" value="ECO:0007669"/>
    <property type="project" value="InterPro"/>
</dbReference>
<feature type="non-terminal residue" evidence="3">
    <location>
        <position position="1"/>
    </location>
</feature>
<dbReference type="SMART" id="SM00849">
    <property type="entry name" value="Lactamase_B"/>
    <property type="match status" value="1"/>
</dbReference>
<gene>
    <name evidence="3" type="ORF">METZ01_LOCUS370975</name>
</gene>
<feature type="non-terminal residue" evidence="3">
    <location>
        <position position="304"/>
    </location>
</feature>
<dbReference type="FunFam" id="3.60.15.10:FF:000030">
    <property type="entry name" value="Metallo-beta-lactamase family protein"/>
    <property type="match status" value="1"/>
</dbReference>
<keyword evidence="1" id="KW-0479">Metal-binding</keyword>
<feature type="domain" description="Metallo-beta-lactamase" evidence="2">
    <location>
        <begin position="60"/>
        <end position="233"/>
    </location>
</feature>
<sequence length="304" mass="32925">CPALAERHAGVSGHEIEFGGTSTCEWVPEITRQRALPWLRYSDSMSRGLVFECYYLDCLSQASYLVGDTTSGRAVVVDPRRDVAVYVDEAQSAGLVIELIVETHFHADFLSGHLELAALTGAEVGISSVASPEFDFRPLTDGERLTLGEVVLEFRHTPGHTPESLSVVVWRHGDDPEPYGVLTGDTLFVGGVGRPDLLATAGMSEEEMAGDLYDSLHQRVMVLPDATRVFPAHGAGSACGKNLSVERSSTIGEQRRTNYAVAAVDRAEFIDLVTEGQPVAPAYFAYDVALNKAERSLLDEEALP</sequence>
<proteinExistence type="predicted"/>
<organism evidence="3">
    <name type="scientific">marine metagenome</name>
    <dbReference type="NCBI Taxonomy" id="408172"/>
    <lineage>
        <taxon>unclassified sequences</taxon>
        <taxon>metagenomes</taxon>
        <taxon>ecological metagenomes</taxon>
    </lineage>
</organism>
<dbReference type="SUPFAM" id="SSF56281">
    <property type="entry name" value="Metallo-hydrolase/oxidoreductase"/>
    <property type="match status" value="1"/>
</dbReference>
<reference evidence="3" key="1">
    <citation type="submission" date="2018-05" db="EMBL/GenBank/DDBJ databases">
        <authorList>
            <person name="Lanie J.A."/>
            <person name="Ng W.-L."/>
            <person name="Kazmierczak K.M."/>
            <person name="Andrzejewski T.M."/>
            <person name="Davidsen T.M."/>
            <person name="Wayne K.J."/>
            <person name="Tettelin H."/>
            <person name="Glass J.I."/>
            <person name="Rusch D."/>
            <person name="Podicherti R."/>
            <person name="Tsui H.-C.T."/>
            <person name="Winkler M.E."/>
        </authorList>
    </citation>
    <scope>NUCLEOTIDE SEQUENCE</scope>
</reference>
<name>A0A382T9U7_9ZZZZ</name>
<dbReference type="InterPro" id="IPR036866">
    <property type="entry name" value="RibonucZ/Hydroxyglut_hydro"/>
</dbReference>
<dbReference type="GO" id="GO:0050313">
    <property type="term" value="F:sulfur dioxygenase activity"/>
    <property type="evidence" value="ECO:0007669"/>
    <property type="project" value="InterPro"/>
</dbReference>
<dbReference type="GO" id="GO:0046872">
    <property type="term" value="F:metal ion binding"/>
    <property type="evidence" value="ECO:0007669"/>
    <property type="project" value="UniProtKB-KW"/>
</dbReference>
<dbReference type="AlphaFoldDB" id="A0A382T9U7"/>
<dbReference type="PANTHER" id="PTHR43084:SF1">
    <property type="entry name" value="PERSULFIDE DIOXYGENASE ETHE1, MITOCHONDRIAL"/>
    <property type="match status" value="1"/>
</dbReference>
<dbReference type="Pfam" id="PF00753">
    <property type="entry name" value="Lactamase_B"/>
    <property type="match status" value="1"/>
</dbReference>
<dbReference type="EMBL" id="UINC01134527">
    <property type="protein sequence ID" value="SVD18121.1"/>
    <property type="molecule type" value="Genomic_DNA"/>
</dbReference>
<dbReference type="InterPro" id="IPR001279">
    <property type="entry name" value="Metallo-B-lactamas"/>
</dbReference>
<protein>
    <recommendedName>
        <fullName evidence="2">Metallo-beta-lactamase domain-containing protein</fullName>
    </recommendedName>
</protein>
<dbReference type="GO" id="GO:0070813">
    <property type="term" value="P:hydrogen sulfide metabolic process"/>
    <property type="evidence" value="ECO:0007669"/>
    <property type="project" value="TreeGrafter"/>
</dbReference>
<dbReference type="InterPro" id="IPR051682">
    <property type="entry name" value="Mito_Persulfide_Diox"/>
</dbReference>
<dbReference type="CDD" id="cd07724">
    <property type="entry name" value="POD-like_MBL-fold"/>
    <property type="match status" value="1"/>
</dbReference>